<dbReference type="PANTHER" id="PTHR42241:SF2">
    <property type="entry name" value="HYPOTHETICAL MEMBRANE PROTEIN, CONSERVED, DUF998 FAMILY"/>
    <property type="match status" value="1"/>
</dbReference>
<gene>
    <name evidence="2" type="ORF">ENU30_01045</name>
</gene>
<feature type="transmembrane region" description="Helical" evidence="1">
    <location>
        <begin position="140"/>
        <end position="159"/>
    </location>
</feature>
<dbReference type="EMBL" id="DTBZ01000029">
    <property type="protein sequence ID" value="HGQ17556.1"/>
    <property type="molecule type" value="Genomic_DNA"/>
</dbReference>
<feature type="transmembrane region" description="Helical" evidence="1">
    <location>
        <begin position="12"/>
        <end position="35"/>
    </location>
</feature>
<proteinExistence type="predicted"/>
<sequence>MATIEALYSIWRFTGIVAAVLAWFIILLSILQNPWFNVYRHALSDLGDFRANKPWIYNIGLIVIGLIICVYSLYLTYIANSKAHIYASALLFIAGIFLALIGVYPSGTRPHTFVSTWFFIQMWLALLATTIGMVIDGRTIYAIVLGTMAIIGPLGAIFIKWPSVALQEIFGIVIIDIYIIILTMVFK</sequence>
<keyword evidence="1" id="KW-1133">Transmembrane helix</keyword>
<comment type="caution">
    <text evidence="2">The sequence shown here is derived from an EMBL/GenBank/DDBJ whole genome shotgun (WGS) entry which is preliminary data.</text>
</comment>
<name>A0A7J3JN88_9CREN</name>
<dbReference type="PANTHER" id="PTHR42241">
    <property type="entry name" value="HYPOTHETICAL MEMBRANE PROTEIN, CONSERVED, DUF998 FAMILY"/>
    <property type="match status" value="1"/>
</dbReference>
<evidence type="ECO:0000313" key="2">
    <source>
        <dbReference type="EMBL" id="HGQ17556.1"/>
    </source>
</evidence>
<keyword evidence="1" id="KW-0812">Transmembrane</keyword>
<dbReference type="Pfam" id="PF06197">
    <property type="entry name" value="DUF998"/>
    <property type="match status" value="1"/>
</dbReference>
<feature type="transmembrane region" description="Helical" evidence="1">
    <location>
        <begin position="116"/>
        <end position="135"/>
    </location>
</feature>
<reference evidence="2" key="1">
    <citation type="journal article" date="2020" name="mSystems">
        <title>Genome- and Community-Level Interaction Insights into Carbon Utilization and Element Cycling Functions of Hydrothermarchaeota in Hydrothermal Sediment.</title>
        <authorList>
            <person name="Zhou Z."/>
            <person name="Liu Y."/>
            <person name="Xu W."/>
            <person name="Pan J."/>
            <person name="Luo Z.H."/>
            <person name="Li M."/>
        </authorList>
    </citation>
    <scope>NUCLEOTIDE SEQUENCE [LARGE SCALE GENOMIC DNA]</scope>
    <source>
        <strain evidence="2">SpSt-657</strain>
    </source>
</reference>
<evidence type="ECO:0000256" key="1">
    <source>
        <dbReference type="SAM" id="Phobius"/>
    </source>
</evidence>
<feature type="transmembrane region" description="Helical" evidence="1">
    <location>
        <begin position="85"/>
        <end position="104"/>
    </location>
</feature>
<feature type="transmembrane region" description="Helical" evidence="1">
    <location>
        <begin position="55"/>
        <end position="78"/>
    </location>
</feature>
<organism evidence="2">
    <name type="scientific">Ignisphaera aggregans</name>
    <dbReference type="NCBI Taxonomy" id="334771"/>
    <lineage>
        <taxon>Archaea</taxon>
        <taxon>Thermoproteota</taxon>
        <taxon>Thermoprotei</taxon>
        <taxon>Desulfurococcales</taxon>
        <taxon>Desulfurococcaceae</taxon>
        <taxon>Ignisphaera</taxon>
    </lineage>
</organism>
<feature type="transmembrane region" description="Helical" evidence="1">
    <location>
        <begin position="165"/>
        <end position="186"/>
    </location>
</feature>
<protein>
    <submittedName>
        <fullName evidence="2">DUF998 domain-containing protein</fullName>
    </submittedName>
</protein>
<dbReference type="InterPro" id="IPR009339">
    <property type="entry name" value="DUF998"/>
</dbReference>
<dbReference type="AlphaFoldDB" id="A0A7J3JN88"/>
<accession>A0A7J3JN88</accession>
<keyword evidence="1" id="KW-0472">Membrane</keyword>